<organism evidence="2 3">
    <name type="scientific">Auraticoccus monumenti</name>
    <dbReference type="NCBI Taxonomy" id="675864"/>
    <lineage>
        <taxon>Bacteria</taxon>
        <taxon>Bacillati</taxon>
        <taxon>Actinomycetota</taxon>
        <taxon>Actinomycetes</taxon>
        <taxon>Propionibacteriales</taxon>
        <taxon>Propionibacteriaceae</taxon>
        <taxon>Auraticoccus</taxon>
    </lineage>
</organism>
<keyword evidence="1" id="KW-0472">Membrane</keyword>
<dbReference type="EMBL" id="LT629688">
    <property type="protein sequence ID" value="SDD64839.1"/>
    <property type="molecule type" value="Genomic_DNA"/>
</dbReference>
<dbReference type="Proteomes" id="UP000198546">
    <property type="component" value="Chromosome i"/>
</dbReference>
<keyword evidence="3" id="KW-1185">Reference proteome</keyword>
<keyword evidence="1" id="KW-0812">Transmembrane</keyword>
<keyword evidence="1" id="KW-1133">Transmembrane helix</keyword>
<dbReference type="Pfam" id="PF10011">
    <property type="entry name" value="DUF2254"/>
    <property type="match status" value="1"/>
</dbReference>
<accession>A0A1G6WGC4</accession>
<evidence type="ECO:0000313" key="3">
    <source>
        <dbReference type="Proteomes" id="UP000198546"/>
    </source>
</evidence>
<dbReference type="STRING" id="675864.SAMN04489747_1435"/>
<sequence>MRTLRHRALGAVDSFWFLPALLVAAALVLAELVVTLDRSFSRELSDLPFISGMGASGSRDLLAAVGGSMLGVAATAFSITISVIATASSTYGPRLVRNFMADRGNQVVLGVFGATFIYTLMVLRTVRAEEGDTFVPHLAVTLAIGLAVVDVAVLVYFIHHIADSIQVPTLVSQVLGDLQRCSVGEDPRPSRQVEQLPGGAPTTTVRAEHHGFLRHVDRASLVTMAERRDALVQLLPAVGDHVIAGDALAHVWARGDGEEVQDLEQGVRRHLTFGPSRTPDQDLRYAARQLVEMAVRALSPSTNDPYTATNAVLELGTGLAPRLASEDVANGYEQGGELRLVDSPVPAVELVRGVFDQLRPHAASSPEMVLALLDLKRVLATGTERGDVLAELHRQEAVLRRAFAATGPDPYDRERVEQHRTR</sequence>
<gene>
    <name evidence="2" type="ORF">SAMN04489747_1435</name>
</gene>
<dbReference type="InterPro" id="IPR018723">
    <property type="entry name" value="DUF2254_membrane"/>
</dbReference>
<dbReference type="OrthoDB" id="2955631at2"/>
<name>A0A1G6WGC4_9ACTN</name>
<reference evidence="2 3" key="1">
    <citation type="submission" date="2016-10" db="EMBL/GenBank/DDBJ databases">
        <authorList>
            <person name="de Groot N.N."/>
        </authorList>
    </citation>
    <scope>NUCLEOTIDE SEQUENCE [LARGE SCALE GENOMIC DNA]</scope>
    <source>
        <strain evidence="2 3">MON 2.2</strain>
    </source>
</reference>
<protein>
    <submittedName>
        <fullName evidence="2">Uncharacterized membrane protein</fullName>
    </submittedName>
</protein>
<dbReference type="RefSeq" id="WP_157677020.1">
    <property type="nucleotide sequence ID" value="NZ_LT629688.1"/>
</dbReference>
<proteinExistence type="predicted"/>
<feature type="transmembrane region" description="Helical" evidence="1">
    <location>
        <begin position="61"/>
        <end position="87"/>
    </location>
</feature>
<feature type="transmembrane region" description="Helical" evidence="1">
    <location>
        <begin position="15"/>
        <end position="34"/>
    </location>
</feature>
<evidence type="ECO:0000313" key="2">
    <source>
        <dbReference type="EMBL" id="SDD64839.1"/>
    </source>
</evidence>
<dbReference type="AlphaFoldDB" id="A0A1G6WGC4"/>
<feature type="transmembrane region" description="Helical" evidence="1">
    <location>
        <begin position="107"/>
        <end position="126"/>
    </location>
</feature>
<feature type="transmembrane region" description="Helical" evidence="1">
    <location>
        <begin position="138"/>
        <end position="158"/>
    </location>
</feature>
<evidence type="ECO:0000256" key="1">
    <source>
        <dbReference type="SAM" id="Phobius"/>
    </source>
</evidence>